<reference evidence="1 2" key="1">
    <citation type="submission" date="2018-10" db="EMBL/GenBank/DDBJ databases">
        <title>Isolation from cow dung.</title>
        <authorList>
            <person name="Ling L."/>
        </authorList>
    </citation>
    <scope>NUCLEOTIDE SEQUENCE [LARGE SCALE GENOMIC DNA]</scope>
    <source>
        <strain evidence="1 2">NEAU-LL90</strain>
    </source>
</reference>
<proteinExistence type="predicted"/>
<gene>
    <name evidence="1" type="ORF">EBN03_26850</name>
</gene>
<comment type="caution">
    <text evidence="1">The sequence shown here is derived from an EMBL/GenBank/DDBJ whole genome shotgun (WGS) entry which is preliminary data.</text>
</comment>
<accession>A0A3M2L0M1</accession>
<protein>
    <submittedName>
        <fullName evidence="1">Uncharacterized protein</fullName>
    </submittedName>
</protein>
<sequence>MFESTESTSCSEKPERTGVLVVRIAADADQRPRAVVRITGRDGIATTHTVRAPANRSIAVAAGHLIEIHYRGGAGCHCRADWLEL</sequence>
<name>A0A3M2L0M1_9NOCA</name>
<evidence type="ECO:0000313" key="2">
    <source>
        <dbReference type="Proteomes" id="UP000279275"/>
    </source>
</evidence>
<evidence type="ECO:0000313" key="1">
    <source>
        <dbReference type="EMBL" id="RMI29345.1"/>
    </source>
</evidence>
<keyword evidence="2" id="KW-1185">Reference proteome</keyword>
<dbReference type="Proteomes" id="UP000279275">
    <property type="component" value="Unassembled WGS sequence"/>
</dbReference>
<organism evidence="1 2">
    <name type="scientific">Nocardia stercoris</name>
    <dbReference type="NCBI Taxonomy" id="2483361"/>
    <lineage>
        <taxon>Bacteria</taxon>
        <taxon>Bacillati</taxon>
        <taxon>Actinomycetota</taxon>
        <taxon>Actinomycetes</taxon>
        <taxon>Mycobacteriales</taxon>
        <taxon>Nocardiaceae</taxon>
        <taxon>Nocardia</taxon>
    </lineage>
</organism>
<dbReference type="AlphaFoldDB" id="A0A3M2L0M1"/>
<dbReference type="EMBL" id="RFFH01000015">
    <property type="protein sequence ID" value="RMI29345.1"/>
    <property type="molecule type" value="Genomic_DNA"/>
</dbReference>